<proteinExistence type="predicted"/>
<comment type="caution">
    <text evidence="2">The sequence shown here is derived from an EMBL/GenBank/DDBJ whole genome shotgun (WGS) entry which is preliminary data.</text>
</comment>
<sequence>MRAERTGIRAGQEDYGRYRLSGREWLLYLAEGAMFCAATAYVFYRSFTAFLLFLPVSFLYPLAKKKELALQRQEELRRQFKEAVLILSSSLGAGYSVENAFAGSLRELEELYGREGMITKEFSYIAHQLRMNRTVETLLAEFADRSGLEEIKNFSDIFAVSKRSRGELVSVVNHTVHVISDRLQVREEILTMTAEKQFEQKIMNLVPYCIVIYIEFSSPGFFRQMYGTAAGRVVMTGCLLIYCASCFLSFKILDIEL</sequence>
<dbReference type="AlphaFoldDB" id="A0AAW5F9A2"/>
<keyword evidence="1" id="KW-0472">Membrane</keyword>
<dbReference type="RefSeq" id="WP_003510144.1">
    <property type="nucleotide sequence ID" value="NZ_CABKPP010000007.1"/>
</dbReference>
<name>A0AAW5F9A2_CLOSY</name>
<evidence type="ECO:0000313" key="2">
    <source>
        <dbReference type="EMBL" id="MCK0088337.1"/>
    </source>
</evidence>
<evidence type="ECO:0000256" key="1">
    <source>
        <dbReference type="SAM" id="Phobius"/>
    </source>
</evidence>
<organism evidence="2 3">
    <name type="scientific">Clostridium symbiosum</name>
    <name type="common">Bacteroides symbiosus</name>
    <dbReference type="NCBI Taxonomy" id="1512"/>
    <lineage>
        <taxon>Bacteria</taxon>
        <taxon>Bacillati</taxon>
        <taxon>Bacillota</taxon>
        <taxon>Clostridia</taxon>
        <taxon>Lachnospirales</taxon>
        <taxon>Lachnospiraceae</taxon>
        <taxon>Otoolea</taxon>
    </lineage>
</organism>
<reference evidence="2" key="1">
    <citation type="journal article" date="2022" name="Cell Host Microbe">
        <title>Colonization of the live biotherapeutic product VE303 and modulation of the microbiota and metabolites in healthy volunteers.</title>
        <authorList>
            <person name="Dsouza M."/>
            <person name="Menon R."/>
            <person name="Crossette E."/>
            <person name="Bhattarai S.K."/>
            <person name="Schneider J."/>
            <person name="Kim Y.G."/>
            <person name="Reddy S."/>
            <person name="Caballero S."/>
            <person name="Felix C."/>
            <person name="Cornacchione L."/>
            <person name="Hendrickson J."/>
            <person name="Watson A.R."/>
            <person name="Minot S.S."/>
            <person name="Greenfield N."/>
            <person name="Schopf L."/>
            <person name="Szabady R."/>
            <person name="Patarroyo J."/>
            <person name="Smith W."/>
            <person name="Harrison P."/>
            <person name="Kuijper E.J."/>
            <person name="Kelly C.P."/>
            <person name="Olle B."/>
            <person name="Bobilev D."/>
            <person name="Silber J.L."/>
            <person name="Bucci V."/>
            <person name="Roberts B."/>
            <person name="Faith J."/>
            <person name="Norman J.M."/>
        </authorList>
    </citation>
    <scope>NUCLEOTIDE SEQUENCE</scope>
    <source>
        <strain evidence="2">VE303-04</strain>
    </source>
</reference>
<dbReference type="PANTHER" id="PTHR35007">
    <property type="entry name" value="INTEGRAL MEMBRANE PROTEIN-RELATED"/>
    <property type="match status" value="1"/>
</dbReference>
<feature type="transmembrane region" description="Helical" evidence="1">
    <location>
        <begin position="25"/>
        <end position="41"/>
    </location>
</feature>
<keyword evidence="1" id="KW-0812">Transmembrane</keyword>
<gene>
    <name evidence="2" type="ORF">K5I21_21180</name>
</gene>
<dbReference type="Proteomes" id="UP001203136">
    <property type="component" value="Unassembled WGS sequence"/>
</dbReference>
<dbReference type="PANTHER" id="PTHR35007:SF1">
    <property type="entry name" value="PILUS ASSEMBLY PROTEIN"/>
    <property type="match status" value="1"/>
</dbReference>
<protein>
    <submittedName>
        <fullName evidence="2">Type II secretion system F family protein</fullName>
    </submittedName>
</protein>
<keyword evidence="1" id="KW-1133">Transmembrane helix</keyword>
<feature type="transmembrane region" description="Helical" evidence="1">
    <location>
        <begin position="234"/>
        <end position="253"/>
    </location>
</feature>
<dbReference type="EMBL" id="JAINVB010000001">
    <property type="protein sequence ID" value="MCK0088337.1"/>
    <property type="molecule type" value="Genomic_DNA"/>
</dbReference>
<accession>A0AAW5F9A2</accession>
<evidence type="ECO:0000313" key="3">
    <source>
        <dbReference type="Proteomes" id="UP001203136"/>
    </source>
</evidence>